<proteinExistence type="predicted"/>
<dbReference type="EMBL" id="JACIVC010000066">
    <property type="protein sequence ID" value="MBB1070184.1"/>
    <property type="molecule type" value="Genomic_DNA"/>
</dbReference>
<dbReference type="AlphaFoldDB" id="A0A7W3Y8Z0"/>
<dbReference type="Pfam" id="PF04488">
    <property type="entry name" value="Gly_transf_sug"/>
    <property type="match status" value="1"/>
</dbReference>
<dbReference type="GO" id="GO:0016020">
    <property type="term" value="C:membrane"/>
    <property type="evidence" value="ECO:0007669"/>
    <property type="project" value="GOC"/>
</dbReference>
<evidence type="ECO:0000256" key="1">
    <source>
        <dbReference type="ARBA" id="ARBA00022679"/>
    </source>
</evidence>
<name>A0A7W3Y8Z0_9LACO</name>
<reference evidence="2 3" key="1">
    <citation type="submission" date="2020-07" db="EMBL/GenBank/DDBJ databases">
        <title>Description of Limosilactobacillus balticus sp. nov., Limosilactobacillus agrestis sp. nov., Limosilactobacillus albertensis sp. nov., Limosilactobacillus rudii sp. nov., Limosilactobacillus fastidiosus sp. nov., five novel Limosilactobacillus species isolated from the vertebrate gastrointestinal tract, and proposal of 6 subspecies of Limosilactobacillus reuteri adapted to the gastrointestinal tract of specific vertebrate hosts.</title>
        <authorList>
            <person name="Li F."/>
            <person name="Cheng C."/>
            <person name="Zheng J."/>
            <person name="Quevedo R.M."/>
            <person name="Li J."/>
            <person name="Roos S."/>
            <person name="Gaenzle M.G."/>
            <person name="Walter J."/>
        </authorList>
    </citation>
    <scope>NUCLEOTIDE SEQUENCE [LARGE SCALE GENOMIC DNA]</scope>
    <source>
        <strain evidence="2 3">RRLNB_1_1</strain>
    </source>
</reference>
<keyword evidence="1 2" id="KW-0808">Transferase</keyword>
<dbReference type="GO" id="GO:0051999">
    <property type="term" value="P:mannosyl-inositol phosphorylceramide biosynthetic process"/>
    <property type="evidence" value="ECO:0007669"/>
    <property type="project" value="TreeGrafter"/>
</dbReference>
<dbReference type="SUPFAM" id="SSF53448">
    <property type="entry name" value="Nucleotide-diphospho-sugar transferases"/>
    <property type="match status" value="1"/>
</dbReference>
<accession>A0A7W3Y8Z0</accession>
<dbReference type="InterPro" id="IPR051706">
    <property type="entry name" value="Glycosyltransferase_domain"/>
</dbReference>
<dbReference type="PANTHER" id="PTHR32385:SF15">
    <property type="entry name" value="INOSITOL PHOSPHOCERAMIDE MANNOSYLTRANSFERASE 1"/>
    <property type="match status" value="1"/>
</dbReference>
<gene>
    <name evidence="2" type="ORF">H5S40_08470</name>
</gene>
<dbReference type="Gene3D" id="3.90.550.20">
    <property type="match status" value="1"/>
</dbReference>
<protein>
    <submittedName>
        <fullName evidence="2">Glycosyl transferase</fullName>
    </submittedName>
</protein>
<comment type="caution">
    <text evidence="2">The sequence shown here is derived from an EMBL/GenBank/DDBJ whole genome shotgun (WGS) entry which is preliminary data.</text>
</comment>
<keyword evidence="3" id="KW-1185">Reference proteome</keyword>
<dbReference type="InterPro" id="IPR029044">
    <property type="entry name" value="Nucleotide-diphossugar_trans"/>
</dbReference>
<dbReference type="PANTHER" id="PTHR32385">
    <property type="entry name" value="MANNOSYL PHOSPHORYLINOSITOL CERAMIDE SYNTHASE"/>
    <property type="match status" value="1"/>
</dbReference>
<evidence type="ECO:0000313" key="3">
    <source>
        <dbReference type="Proteomes" id="UP000518316"/>
    </source>
</evidence>
<organism evidence="2 3">
    <name type="scientific">Limosilactobacillus albertensis</name>
    <dbReference type="NCBI Taxonomy" id="2759752"/>
    <lineage>
        <taxon>Bacteria</taxon>
        <taxon>Bacillati</taxon>
        <taxon>Bacillota</taxon>
        <taxon>Bacilli</taxon>
        <taxon>Lactobacillales</taxon>
        <taxon>Lactobacillaceae</taxon>
        <taxon>Limosilactobacillus</taxon>
    </lineage>
</organism>
<dbReference type="GO" id="GO:0000030">
    <property type="term" value="F:mannosyltransferase activity"/>
    <property type="evidence" value="ECO:0007669"/>
    <property type="project" value="TreeGrafter"/>
</dbReference>
<dbReference type="InterPro" id="IPR007577">
    <property type="entry name" value="GlycoTrfase_DXD_sugar-bd_CS"/>
</dbReference>
<sequence length="244" mass="28711">MIPKRIYYVWLGKKSLPTEVQVNIESWKATNPDYSIIEINESNFNINKYTFVKEAYEQGQWAFASDVIRLDIIYNNGGFYFDTDVRLLKSIEPLRYKDSVWGLETVDNVNSGLIIGACKGNIDLKNLLSIYKKKHFKITDMQNLITTGIISEYFKSQGLKPKNSLQILPNGAYIYPSDYFAPKHWWGGGHITYRTIAIQEYRKEWGSKNKQVGLRRWIRLNFRHNLPKLFYFIQNIRHRRGENP</sequence>
<dbReference type="Proteomes" id="UP000518316">
    <property type="component" value="Unassembled WGS sequence"/>
</dbReference>
<evidence type="ECO:0000313" key="2">
    <source>
        <dbReference type="EMBL" id="MBB1070184.1"/>
    </source>
</evidence>
<dbReference type="RefSeq" id="WP_182598674.1">
    <property type="nucleotide sequence ID" value="NZ_JACIVC010000066.1"/>
</dbReference>